<feature type="transmembrane region" description="Helical" evidence="1">
    <location>
        <begin position="1212"/>
        <end position="1229"/>
    </location>
</feature>
<dbReference type="Proteomes" id="UP000030656">
    <property type="component" value="Unassembled WGS sequence"/>
</dbReference>
<sequence>MEEIIFTLLSCLDEDKKLNYEIVNTLKMYIMYHKSEILNYVFSFLQIQKVSHENQKLLLLLTYDFVHYCIYDNFSDVVNKYFEEEEDSDNIKVEEKDIEGREEGQYVDIKIFDNILKYTFFDGDKYCFVYDHELKNNSNSINEKDENKLYEYNNNVNSYNNYCDDYNKCRSNIKHSHSYVKRDANYYSKLRNKEDINDQSIFCYDKIINMKTLKKEEYKLFLIEKKNMTMNYFKKDKICETNLDSFDNIEDSSIKKNKRKSEINNIIKNIINFILKEMLYIKKNDERHKIMTNLLILCIIKEDNYLKKKIIEKVRYYKDIISSSNNNMNTTTDGNNNNGTKLNTYIYIDLYKEIFMKSPHLTKNVLGDIFKSMLTLDHNKHIDIMFEIFLKIFQDVQFPSVLYSIIYMNKKYKKKNFIITNKKNTNVYFENDVIQLSVENTSEDTFTTNTRESSLNSGMMNDMRYSVNNYADEKVYHSDDKSDHLIYKHVHDEKNKYDEMYTKTKENENIIYKSNIVDKKTCDISSEMVNGKDKLDVEKYIGSHVKNDENNKEKLKKKIDNVNKKEYIDNKESEKSVSLNIYEMEKEKINDIEKITKKYLDIYFNISMSMKYTNENYIKILYIISKLLLYINNEEYVKKTFEVYIYYFLIFFNSTIINSYNNYAMEIHDTSCIYNNDSQIDINYINLKNIPNYIIINSFRIILQSCLNKVHLIVVFTNNILKISYALLYILINKNINTSNCGNIIEVITSNDYIYTFIEIMEIFNILISCIYTNNSVIQFLKEKCKSNNKVDIIVSLIILKQYIVLISNDFSSDNIIYNISNQNMKINERNDKKKGSGKYKQSFRKLNSYIDTYQNNTNIELIIQMVHSLLEKYNTDLNIIYILLEISLLLSYHNYFNCFSYNPNAIFSLLQKDSSPLLVLYENVHIREGEKYGRNEATDNEVDYKKGDIIKDNVTNEHGNHSDSYPYGNSLNLDRKPKNMYEDIYKEKGFVKSDCSNIEIKKNDMINNDVYKKNEFYEDSRINMIYDEDEIKTWFLIPHKYVINIIYLFLNILLTDESNFKLKNKKYGYFVNEETKGTIYEDNNGLQEILKNGKKYNKLLYDIHSHYFMYMCPSVSYMKKLIVLAFQCNFSLYSPRVLYPLLFEYVVNIKNSYKIILLLLKCLNIICISLCNYMSKNNLKIHSRLHFNYLALPNINKIISVLFMYGLHPNFAVSFLSLQLLSILIYFTQNRSICSIIHNTLYYKTVLRVLFLHDKLRRMKNGAESKEGVAQNEEVMNNKRKNKKGEHTKGIFLESFKYTRQKKMMEEINKDIKKKKMRKKTIFDKNEKISKACYYKQMILLSYKKITESISKKLVHTYLHVSSVNKHDNLSNRKKRKINKFIKRYFHVDMGQINEFLRNHDPYNCKEFDKIVIILTIMTMVVSMNV</sequence>
<feature type="transmembrane region" description="Helical" evidence="1">
    <location>
        <begin position="1122"/>
        <end position="1144"/>
    </location>
</feature>
<reference evidence="2 3" key="2">
    <citation type="submission" date="2013-02" db="EMBL/GenBank/DDBJ databases">
        <title>The Genome Sequence of Plasmodium falciparum FCH/4.</title>
        <authorList>
            <consortium name="The Broad Institute Genome Sequencing Platform"/>
            <consortium name="The Broad Institute Genome Sequencing Center for Infectious Disease"/>
            <person name="Neafsey D."/>
            <person name="Cheeseman I."/>
            <person name="Volkman S."/>
            <person name="Adams J."/>
            <person name="Walker B."/>
            <person name="Young S.K."/>
            <person name="Zeng Q."/>
            <person name="Gargeya S."/>
            <person name="Fitzgerald M."/>
            <person name="Haas B."/>
            <person name="Abouelleil A."/>
            <person name="Alvarado L."/>
            <person name="Arachchi H.M."/>
            <person name="Berlin A.M."/>
            <person name="Chapman S.B."/>
            <person name="Dewar J."/>
            <person name="Goldberg J."/>
            <person name="Griggs A."/>
            <person name="Gujja S."/>
            <person name="Hansen M."/>
            <person name="Howarth C."/>
            <person name="Imamovic A."/>
            <person name="Larimer J."/>
            <person name="McCowan C."/>
            <person name="Murphy C."/>
            <person name="Neiman D."/>
            <person name="Pearson M."/>
            <person name="Priest M."/>
            <person name="Roberts A."/>
            <person name="Saif S."/>
            <person name="Shea T."/>
            <person name="Sisk P."/>
            <person name="Sykes S."/>
            <person name="Wortman J."/>
            <person name="Nusbaum C."/>
            <person name="Birren B."/>
        </authorList>
    </citation>
    <scope>NUCLEOTIDE SEQUENCE [LARGE SCALE GENOMIC DNA]</scope>
    <source>
        <strain evidence="2 3">FCH/4</strain>
    </source>
</reference>
<evidence type="ECO:0000256" key="1">
    <source>
        <dbReference type="SAM" id="Phobius"/>
    </source>
</evidence>
<keyword evidence="1" id="KW-0812">Transmembrane</keyword>
<evidence type="ECO:0000313" key="3">
    <source>
        <dbReference type="Proteomes" id="UP000030656"/>
    </source>
</evidence>
<dbReference type="GO" id="GO:0001156">
    <property type="term" value="F:TFIIIC-class transcription factor complex binding"/>
    <property type="evidence" value="ECO:0007669"/>
    <property type="project" value="TreeGrafter"/>
</dbReference>
<dbReference type="PANTHER" id="PTHR22929:SF0">
    <property type="entry name" value="TRANSCRIPTION FACTOR TFIIIB COMPONENT B'' HOMOLOG"/>
    <property type="match status" value="1"/>
</dbReference>
<feature type="transmembrane region" description="Helical" evidence="1">
    <location>
        <begin position="1188"/>
        <end position="1206"/>
    </location>
</feature>
<accession>A0A024VV13</accession>
<dbReference type="GO" id="GO:0070898">
    <property type="term" value="P:RNA polymerase III preinitiation complex assembly"/>
    <property type="evidence" value="ECO:0007669"/>
    <property type="project" value="TreeGrafter"/>
</dbReference>
<dbReference type="PANTHER" id="PTHR22929">
    <property type="entry name" value="RNA POLYMERASE III TRANSCRIPTION INITIATION FACTOR B"/>
    <property type="match status" value="1"/>
</dbReference>
<keyword evidence="1" id="KW-1133">Transmembrane helix</keyword>
<organism evidence="2 3">
    <name type="scientific">Plasmodium falciparum FCH/4</name>
    <dbReference type="NCBI Taxonomy" id="1036724"/>
    <lineage>
        <taxon>Eukaryota</taxon>
        <taxon>Sar</taxon>
        <taxon>Alveolata</taxon>
        <taxon>Apicomplexa</taxon>
        <taxon>Aconoidasida</taxon>
        <taxon>Haemosporida</taxon>
        <taxon>Plasmodiidae</taxon>
        <taxon>Plasmodium</taxon>
        <taxon>Plasmodium (Laverania)</taxon>
    </lineage>
</organism>
<feature type="transmembrane region" description="Helical" evidence="1">
    <location>
        <begin position="1156"/>
        <end position="1176"/>
    </location>
</feature>
<dbReference type="EMBL" id="KI927802">
    <property type="protein sequence ID" value="ETW32297.1"/>
    <property type="molecule type" value="Genomic_DNA"/>
</dbReference>
<feature type="transmembrane region" description="Helical" evidence="1">
    <location>
        <begin position="1035"/>
        <end position="1055"/>
    </location>
</feature>
<keyword evidence="1" id="KW-0472">Membrane</keyword>
<evidence type="ECO:0000313" key="2">
    <source>
        <dbReference type="EMBL" id="ETW32297.1"/>
    </source>
</evidence>
<gene>
    <name evidence="2" type="ORF">PFFCH_00258</name>
</gene>
<dbReference type="GO" id="GO:0000126">
    <property type="term" value="C:transcription factor TFIIIB complex"/>
    <property type="evidence" value="ECO:0007669"/>
    <property type="project" value="TreeGrafter"/>
</dbReference>
<protein>
    <submittedName>
        <fullName evidence="2">Uncharacterized protein</fullName>
    </submittedName>
</protein>
<name>A0A024VV13_PLAFA</name>
<reference evidence="2 3" key="1">
    <citation type="submission" date="2013-02" db="EMBL/GenBank/DDBJ databases">
        <title>The Genome Annotation of Plasmodium falciparum FCH/4.</title>
        <authorList>
            <consortium name="The Broad Institute Genome Sequencing Platform"/>
            <consortium name="The Broad Institute Genome Sequencing Center for Infectious Disease"/>
            <person name="Neafsey D."/>
            <person name="Hoffman S."/>
            <person name="Volkman S."/>
            <person name="Rosenthal P."/>
            <person name="Walker B."/>
            <person name="Young S.K."/>
            <person name="Zeng Q."/>
            <person name="Gargeya S."/>
            <person name="Fitzgerald M."/>
            <person name="Haas B."/>
            <person name="Abouelleil A."/>
            <person name="Allen A.W."/>
            <person name="Alvarado L."/>
            <person name="Arachchi H.M."/>
            <person name="Berlin A.M."/>
            <person name="Chapman S.B."/>
            <person name="Gainer-Dewar J."/>
            <person name="Goldberg J."/>
            <person name="Griggs A."/>
            <person name="Gujja S."/>
            <person name="Hansen M."/>
            <person name="Howarth C."/>
            <person name="Imamovic A."/>
            <person name="Ireland A."/>
            <person name="Larimer J."/>
            <person name="McCowan C."/>
            <person name="Murphy C."/>
            <person name="Pearson M."/>
            <person name="Poon T.W."/>
            <person name="Priest M."/>
            <person name="Roberts A."/>
            <person name="Saif S."/>
            <person name="Shea T."/>
            <person name="Sisk P."/>
            <person name="Sykes S."/>
            <person name="Wortman J."/>
            <person name="Nusbaum C."/>
            <person name="Birren B."/>
        </authorList>
    </citation>
    <scope>NUCLEOTIDE SEQUENCE [LARGE SCALE GENOMIC DNA]</scope>
    <source>
        <strain evidence="2 3">FCH/4</strain>
    </source>
</reference>
<proteinExistence type="predicted"/>